<dbReference type="Proteomes" id="UP000770661">
    <property type="component" value="Unassembled WGS sequence"/>
</dbReference>
<keyword evidence="2" id="KW-0378">Hydrolase</keyword>
<proteinExistence type="predicted"/>
<feature type="compositionally biased region" description="Basic and acidic residues" evidence="1">
    <location>
        <begin position="119"/>
        <end position="130"/>
    </location>
</feature>
<sequence length="141" mass="15736">MTLLFCTTAMIGINKDCYSRRAYQCIKLVVALSARCPVARDHLTSTQARWQWAVEWLREKMDDHSAALSAATSISNEDSTTKNFQRTTSAQLTLEEATALLSEMESSEMEIECELSELGDIKESVSEHENSPSQDLDGIDP</sequence>
<feature type="region of interest" description="Disordered" evidence="1">
    <location>
        <begin position="118"/>
        <end position="141"/>
    </location>
</feature>
<keyword evidence="3" id="KW-1185">Reference proteome</keyword>
<organism evidence="2 3">
    <name type="scientific">Chionoecetes opilio</name>
    <name type="common">Atlantic snow crab</name>
    <name type="synonym">Cancer opilio</name>
    <dbReference type="NCBI Taxonomy" id="41210"/>
    <lineage>
        <taxon>Eukaryota</taxon>
        <taxon>Metazoa</taxon>
        <taxon>Ecdysozoa</taxon>
        <taxon>Arthropoda</taxon>
        <taxon>Crustacea</taxon>
        <taxon>Multicrustacea</taxon>
        <taxon>Malacostraca</taxon>
        <taxon>Eumalacostraca</taxon>
        <taxon>Eucarida</taxon>
        <taxon>Decapoda</taxon>
        <taxon>Pleocyemata</taxon>
        <taxon>Brachyura</taxon>
        <taxon>Eubrachyura</taxon>
        <taxon>Majoidea</taxon>
        <taxon>Majidae</taxon>
        <taxon>Chionoecetes</taxon>
    </lineage>
</organism>
<reference evidence="2" key="1">
    <citation type="submission" date="2020-07" db="EMBL/GenBank/DDBJ databases">
        <title>The High-quality genome of the commercially important snow crab, Chionoecetes opilio.</title>
        <authorList>
            <person name="Jeong J.-H."/>
            <person name="Ryu S."/>
        </authorList>
    </citation>
    <scope>NUCLEOTIDE SEQUENCE</scope>
    <source>
        <strain evidence="2">MADBK_172401_WGS</strain>
        <tissue evidence="2">Digestive gland</tissue>
    </source>
</reference>
<dbReference type="GO" id="GO:0016787">
    <property type="term" value="F:hydrolase activity"/>
    <property type="evidence" value="ECO:0007669"/>
    <property type="project" value="UniProtKB-KW"/>
</dbReference>
<accession>A0A8J5CQN8</accession>
<dbReference type="OrthoDB" id="289038at2759"/>
<dbReference type="EMBL" id="JACEEZ010018914">
    <property type="protein sequence ID" value="KAG0716387.1"/>
    <property type="molecule type" value="Genomic_DNA"/>
</dbReference>
<gene>
    <name evidence="2" type="primary">USP24_0</name>
    <name evidence="2" type="ORF">GWK47_009845</name>
</gene>
<dbReference type="AlphaFoldDB" id="A0A8J5CQN8"/>
<name>A0A8J5CQN8_CHIOP</name>
<comment type="caution">
    <text evidence="2">The sequence shown here is derived from an EMBL/GenBank/DDBJ whole genome shotgun (WGS) entry which is preliminary data.</text>
</comment>
<evidence type="ECO:0000313" key="2">
    <source>
        <dbReference type="EMBL" id="KAG0716387.1"/>
    </source>
</evidence>
<protein>
    <submittedName>
        <fullName evidence="2">Ubiquitin carboxyl-terminal hydrolase 24</fullName>
    </submittedName>
</protein>
<evidence type="ECO:0000256" key="1">
    <source>
        <dbReference type="SAM" id="MobiDB-lite"/>
    </source>
</evidence>
<evidence type="ECO:0000313" key="3">
    <source>
        <dbReference type="Proteomes" id="UP000770661"/>
    </source>
</evidence>